<dbReference type="InterPro" id="IPR050951">
    <property type="entry name" value="Retrovirus_Pol_polyprotein"/>
</dbReference>
<evidence type="ECO:0000256" key="4">
    <source>
        <dbReference type="ARBA" id="ARBA00022695"/>
    </source>
</evidence>
<feature type="compositionally biased region" description="Polar residues" evidence="10">
    <location>
        <begin position="1591"/>
        <end position="1603"/>
    </location>
</feature>
<evidence type="ECO:0000256" key="6">
    <source>
        <dbReference type="ARBA" id="ARBA00022759"/>
    </source>
</evidence>
<keyword evidence="5" id="KW-0540">Nuclease</keyword>
<feature type="compositionally biased region" description="Polar residues" evidence="10">
    <location>
        <begin position="435"/>
        <end position="449"/>
    </location>
</feature>
<dbReference type="SUPFAM" id="SSF56672">
    <property type="entry name" value="DNA/RNA polymerases"/>
    <property type="match status" value="1"/>
</dbReference>
<sequence>MIRVAAIGEENVQTEHVPAPNKNKNGETNKRDTLMEKVDQGNKAICEAIQNLTTRIASLQQAPQPPVQQRSGSEEPSRKYRTQPRTVKSRQCRKCQLSNPDGKCDHCYKCGSAEHWAAGCRVRNVTASTSKIEVLHCPAENTEEAELFGLRAPLTGKQLQTAKLVGKKCLVRASLGGVDTTALWDTGSQVSMVGNNWKTEYLPDVEVRPVTELLEDGSLELSAANGTDIPYKGWMEIEVTLAKDAVAGMSDKPVLVPILVANSDMERPIIGFNVIEELALTSDTSEDCFLSGHMVKRLSTALEVGHRTARAVLSVLKKQKSENQPHLARVGRQPVTIPRNKMMVVQCGRLNKSVVSASHMVFEPNLEAPWPSGLAIREQLIELPTGDNSRIEVTVENMTDNDIVLCSRTTLGLLHSVVTIYPLQAKSAEEHISKASDSSATPPAQQLSGESRGESWDPPVDLSHLSEEQQQQVKRMLREECGVFAKDDWDTGCIKDLEMELQLKDNQPVQRTYNAIPKHLYQEVKTHIEDLLHRGWIQKSCSSYSSPVVCVRKKDGSLRLCIDYRLLNGKTLPDRHPIPRIQELLDNLGGNSWFTVLDQGKAYHQGFMSEKSRPCTAFITPWGLYEWVRIPFGLTNAPACFQRYMEGCLRDLRDEVCVPYLDDVLVFSSSFSQHIENVRQVLRRQQECGIKLRPKKCDFFKSEVCYVGRVISAEGYKMNPKEAEAVQALKHETPTTVREVRKLMGFLSYYRSYIPDFSRTAKPLYEMLAKPKSQVKQRNRKKELGCKAAQLPPSHPVQWTALHKEILNRIVNQLTNPPVMAYPDLEKPFVLHVDASEDGLGAVLYQRQEGVLRVIAYGSRTLTAAERNYKLHSGKLEFLALKWAVTERFRDYLFHAPHFTVYSDNNPLTYVTKSAKLNAAGHRWVAELADYRFTLKYRPGTANRDADFLSRRPKPIEDVVQECTEECQQETIKCISKALDMDKTGEVNWISAVTCNDDALPEGCNISEPIQPLAADDIRTAQNADLVINRVVTLKKTHVHLKHKDKLAENEDVRQLLREWSRLQIDGDGILQRKTATRKQLVVPVSLKPVVYKHLHEEMGHLGADRMVALARERFFWPKMRQEMEHYVTKVCCCIKRKKPNRVTRTAIQSIETSAPFEMISIDYLHLDKCKGGEEYILVVVDHFTKYAQAYATRDKSGKTAARKLFDDFIMRFGFPSKIHHDQGKEFENTLFHKLQDYCGIRHSRTSPYHPQANPAERFNRTLLGMLRTLEESQKSRWKEHLNKVVHAYNSTVHEATGFSPFFLLFGREPTLPVDLMFPGRGKERNQSQIGYAEKWREVMQEAYAIARQNMKKSARRGQKNYNQRAWSSTLESGDHVLVRNLTPRGGTGKLRSYWEDMIYVVKGRKGPDSPVYVVEPLQGTGRRRVLHRNLLLPCPYLVEEPEAGESNLKEENGGNKTKQRTRRRHTAKYNTYPRDTDSSSEGEDHLWTAVRHADLPLNAEAKEFCPTSETPRDRPEAALMPEEHSEEEYVEEEGDAPAVETEDEQSNAATERQRPKRVRQPKRVYTYDQLGQPTFQQLRTCPVGVRELSETSPDLSTRSSSMYPFGHE</sequence>
<dbReference type="InterPro" id="IPR012337">
    <property type="entry name" value="RNaseH-like_sf"/>
</dbReference>
<feature type="compositionally biased region" description="Acidic residues" evidence="10">
    <location>
        <begin position="1525"/>
        <end position="1546"/>
    </location>
</feature>
<feature type="region of interest" description="Disordered" evidence="10">
    <location>
        <begin position="1504"/>
        <end position="1572"/>
    </location>
</feature>
<dbReference type="CDD" id="cd09274">
    <property type="entry name" value="RNase_HI_RT_Ty3"/>
    <property type="match status" value="1"/>
</dbReference>
<evidence type="ECO:0000256" key="3">
    <source>
        <dbReference type="ARBA" id="ARBA00022679"/>
    </source>
</evidence>
<keyword evidence="14" id="KW-1185">Reference proteome</keyword>
<dbReference type="Pfam" id="PF00665">
    <property type="entry name" value="rve"/>
    <property type="match status" value="1"/>
</dbReference>
<feature type="region of interest" description="Disordered" evidence="10">
    <location>
        <begin position="59"/>
        <end position="85"/>
    </location>
</feature>
<dbReference type="PROSITE" id="PS50878">
    <property type="entry name" value="RT_POL"/>
    <property type="match status" value="1"/>
</dbReference>
<dbReference type="Gene3D" id="3.30.420.10">
    <property type="entry name" value="Ribonuclease H-like superfamily/Ribonuclease H"/>
    <property type="match status" value="1"/>
</dbReference>
<evidence type="ECO:0000259" key="11">
    <source>
        <dbReference type="PROSITE" id="PS50878"/>
    </source>
</evidence>
<proteinExistence type="inferred from homology"/>
<dbReference type="InterPro" id="IPR036397">
    <property type="entry name" value="RNaseH_sf"/>
</dbReference>
<feature type="domain" description="Reverse transcriptase" evidence="11">
    <location>
        <begin position="532"/>
        <end position="711"/>
    </location>
</feature>
<dbReference type="Gene3D" id="3.30.70.270">
    <property type="match status" value="2"/>
</dbReference>
<feature type="region of interest" description="Disordered" evidence="10">
    <location>
        <begin position="1"/>
        <end position="31"/>
    </location>
</feature>
<dbReference type="Gene3D" id="3.10.20.370">
    <property type="match status" value="1"/>
</dbReference>
<dbReference type="PANTHER" id="PTHR37984">
    <property type="entry name" value="PROTEIN CBG26694"/>
    <property type="match status" value="1"/>
</dbReference>
<accession>A0A4U5TXV6</accession>
<evidence type="ECO:0000256" key="1">
    <source>
        <dbReference type="ARBA" id="ARBA00010879"/>
    </source>
</evidence>
<dbReference type="FunFam" id="3.10.20.370:FF:000001">
    <property type="entry name" value="Retrovirus-related Pol polyprotein from transposon 17.6-like protein"/>
    <property type="match status" value="1"/>
</dbReference>
<protein>
    <recommendedName>
        <fullName evidence="9">Gypsy retrotransposon integrase-like protein 1</fullName>
        <ecNumber evidence="2">3.1.26.4</ecNumber>
    </recommendedName>
</protein>
<dbReference type="EMBL" id="ML240589">
    <property type="protein sequence ID" value="TKS65275.1"/>
    <property type="molecule type" value="Genomic_DNA"/>
</dbReference>
<dbReference type="FunFam" id="1.10.340.70:FF:000001">
    <property type="entry name" value="Retrovirus-related Pol polyprotein from transposon gypsy-like Protein"/>
    <property type="match status" value="1"/>
</dbReference>
<dbReference type="GO" id="GO:0004523">
    <property type="term" value="F:RNA-DNA hybrid ribonuclease activity"/>
    <property type="evidence" value="ECO:0007669"/>
    <property type="project" value="UniProtKB-EC"/>
</dbReference>
<dbReference type="InterPro" id="IPR001584">
    <property type="entry name" value="Integrase_cat-core"/>
</dbReference>
<feature type="region of interest" description="Disordered" evidence="10">
    <location>
        <begin position="1446"/>
        <end position="1483"/>
    </location>
</feature>
<feature type="region of interest" description="Disordered" evidence="10">
    <location>
        <begin position="432"/>
        <end position="469"/>
    </location>
</feature>
<comment type="similarity">
    <text evidence="1">Belongs to the beta type-B retroviral polymerase family. HERV class-II K(HML-2) pol subfamily.</text>
</comment>
<keyword evidence="3" id="KW-0808">Transferase</keyword>
<evidence type="ECO:0000259" key="12">
    <source>
        <dbReference type="PROSITE" id="PS50994"/>
    </source>
</evidence>
<dbReference type="Pfam" id="PF17917">
    <property type="entry name" value="RT_RNaseH"/>
    <property type="match status" value="1"/>
</dbReference>
<dbReference type="SUPFAM" id="SSF53098">
    <property type="entry name" value="Ribonuclease H-like"/>
    <property type="match status" value="1"/>
</dbReference>
<keyword evidence="6" id="KW-0255">Endonuclease</keyword>
<dbReference type="CDD" id="cd01647">
    <property type="entry name" value="RT_LTR"/>
    <property type="match status" value="1"/>
</dbReference>
<dbReference type="Pfam" id="PF17921">
    <property type="entry name" value="Integrase_H2C2"/>
    <property type="match status" value="1"/>
</dbReference>
<dbReference type="PROSITE" id="PS50994">
    <property type="entry name" value="INTEGRASE"/>
    <property type="match status" value="1"/>
</dbReference>
<evidence type="ECO:0000256" key="5">
    <source>
        <dbReference type="ARBA" id="ARBA00022722"/>
    </source>
</evidence>
<evidence type="ECO:0000313" key="14">
    <source>
        <dbReference type="Proteomes" id="UP000298787"/>
    </source>
</evidence>
<evidence type="ECO:0000256" key="9">
    <source>
        <dbReference type="ARBA" id="ARBA00039658"/>
    </source>
</evidence>
<organism evidence="13 14">
    <name type="scientific">Collichthys lucidus</name>
    <name type="common">Big head croaker</name>
    <name type="synonym">Sciaena lucida</name>
    <dbReference type="NCBI Taxonomy" id="240159"/>
    <lineage>
        <taxon>Eukaryota</taxon>
        <taxon>Metazoa</taxon>
        <taxon>Chordata</taxon>
        <taxon>Craniata</taxon>
        <taxon>Vertebrata</taxon>
        <taxon>Euteleostomi</taxon>
        <taxon>Actinopterygii</taxon>
        <taxon>Neopterygii</taxon>
        <taxon>Teleostei</taxon>
        <taxon>Neoteleostei</taxon>
        <taxon>Acanthomorphata</taxon>
        <taxon>Eupercaria</taxon>
        <taxon>Sciaenidae</taxon>
        <taxon>Collichthys</taxon>
    </lineage>
</organism>
<dbReference type="EC" id="3.1.26.4" evidence="2"/>
<dbReference type="GO" id="GO:0015074">
    <property type="term" value="P:DNA integration"/>
    <property type="evidence" value="ECO:0007669"/>
    <property type="project" value="InterPro"/>
</dbReference>
<feature type="compositionally biased region" description="Basic residues" evidence="10">
    <location>
        <begin position="1458"/>
        <end position="1468"/>
    </location>
</feature>
<dbReference type="Gene3D" id="3.10.10.10">
    <property type="entry name" value="HIV Type 1 Reverse Transcriptase, subunit A, domain 1"/>
    <property type="match status" value="1"/>
</dbReference>
<name>A0A4U5TXV6_COLLU</name>
<dbReference type="Gene3D" id="1.10.340.70">
    <property type="match status" value="1"/>
</dbReference>
<dbReference type="Pfam" id="PF00078">
    <property type="entry name" value="RVT_1"/>
    <property type="match status" value="1"/>
</dbReference>
<dbReference type="InterPro" id="IPR041373">
    <property type="entry name" value="RT_RNaseH"/>
</dbReference>
<dbReference type="GO" id="GO:0003964">
    <property type="term" value="F:RNA-directed DNA polymerase activity"/>
    <property type="evidence" value="ECO:0007669"/>
    <property type="project" value="UniProtKB-KW"/>
</dbReference>
<evidence type="ECO:0000256" key="2">
    <source>
        <dbReference type="ARBA" id="ARBA00012180"/>
    </source>
</evidence>
<feature type="region of interest" description="Disordered" evidence="10">
    <location>
        <begin position="1586"/>
        <end position="1609"/>
    </location>
</feature>
<dbReference type="InterPro" id="IPR043128">
    <property type="entry name" value="Rev_trsase/Diguanyl_cyclase"/>
</dbReference>
<feature type="compositionally biased region" description="Polar residues" evidence="10">
    <location>
        <begin position="59"/>
        <end position="71"/>
    </location>
</feature>
<dbReference type="Proteomes" id="UP000298787">
    <property type="component" value="Unassembled WGS sequence"/>
</dbReference>
<dbReference type="InterPro" id="IPR000477">
    <property type="entry name" value="RT_dom"/>
</dbReference>
<gene>
    <name evidence="13" type="ORF">D9C73_028372</name>
</gene>
<evidence type="ECO:0000256" key="8">
    <source>
        <dbReference type="ARBA" id="ARBA00022918"/>
    </source>
</evidence>
<reference evidence="13 14" key="1">
    <citation type="submission" date="2019-01" db="EMBL/GenBank/DDBJ databases">
        <title>Genome Assembly of Collichthys lucidus.</title>
        <authorList>
            <person name="Cai M."/>
            <person name="Xiao S."/>
        </authorList>
    </citation>
    <scope>NUCLEOTIDE SEQUENCE [LARGE SCALE GENOMIC DNA]</scope>
    <source>
        <strain evidence="13">JT15FE1705JMU</strain>
        <tissue evidence="13">Muscle</tissue>
    </source>
</reference>
<evidence type="ECO:0000256" key="7">
    <source>
        <dbReference type="ARBA" id="ARBA00022801"/>
    </source>
</evidence>
<keyword evidence="7" id="KW-0378">Hydrolase</keyword>
<dbReference type="FunFam" id="3.30.420.10:FF:000032">
    <property type="entry name" value="Retrovirus-related Pol polyprotein from transposon 297-like Protein"/>
    <property type="match status" value="1"/>
</dbReference>
<feature type="domain" description="Integrase catalytic" evidence="12">
    <location>
        <begin position="1152"/>
        <end position="1309"/>
    </location>
</feature>
<keyword evidence="4" id="KW-0548">Nucleotidyltransferase</keyword>
<dbReference type="GO" id="GO:0003676">
    <property type="term" value="F:nucleic acid binding"/>
    <property type="evidence" value="ECO:0007669"/>
    <property type="project" value="InterPro"/>
</dbReference>
<evidence type="ECO:0000256" key="10">
    <source>
        <dbReference type="SAM" id="MobiDB-lite"/>
    </source>
</evidence>
<evidence type="ECO:0000313" key="13">
    <source>
        <dbReference type="EMBL" id="TKS65275.1"/>
    </source>
</evidence>
<dbReference type="InterPro" id="IPR043502">
    <property type="entry name" value="DNA/RNA_pol_sf"/>
</dbReference>
<dbReference type="PANTHER" id="PTHR37984:SF15">
    <property type="entry name" value="INTEGRASE CATALYTIC DOMAIN-CONTAINING PROTEIN"/>
    <property type="match status" value="1"/>
</dbReference>
<keyword evidence="8" id="KW-0695">RNA-directed DNA polymerase</keyword>
<dbReference type="InterPro" id="IPR041588">
    <property type="entry name" value="Integrase_H2C2"/>
</dbReference>
<dbReference type="STRING" id="240159.A0A4U5TXV6"/>